<dbReference type="Pfam" id="PF03888">
    <property type="entry name" value="MucB_RseB"/>
    <property type="match status" value="1"/>
</dbReference>
<dbReference type="CDD" id="cd16327">
    <property type="entry name" value="RseB"/>
    <property type="match status" value="1"/>
</dbReference>
<evidence type="ECO:0000256" key="1">
    <source>
        <dbReference type="ARBA" id="ARBA00004418"/>
    </source>
</evidence>
<dbReference type="RefSeq" id="WP_345923788.1">
    <property type="nucleotide sequence ID" value="NZ_JBDIVF010000001.1"/>
</dbReference>
<accession>A0ABV2CLR8</accession>
<dbReference type="Gene3D" id="3.30.200.100">
    <property type="entry name" value="MucB/RseB, C-terminal domain"/>
    <property type="match status" value="1"/>
</dbReference>
<dbReference type="PIRSF" id="PIRSF005427">
    <property type="entry name" value="RseB"/>
    <property type="match status" value="1"/>
</dbReference>
<comment type="caution">
    <text evidence="8">The sequence shown here is derived from an EMBL/GenBank/DDBJ whole genome shotgun (WGS) entry which is preliminary data.</text>
</comment>
<dbReference type="InterPro" id="IPR038484">
    <property type="entry name" value="MucB/RseB_C_sf"/>
</dbReference>
<dbReference type="Proteomes" id="UP001548590">
    <property type="component" value="Unassembled WGS sequence"/>
</dbReference>
<evidence type="ECO:0000256" key="2">
    <source>
        <dbReference type="ARBA" id="ARBA00008150"/>
    </source>
</evidence>
<dbReference type="Pfam" id="PF17188">
    <property type="entry name" value="MucB_RseB_C"/>
    <property type="match status" value="1"/>
</dbReference>
<dbReference type="Gene3D" id="2.50.20.10">
    <property type="entry name" value="Lipoprotein localisation LolA/LolB/LppX"/>
    <property type="match status" value="1"/>
</dbReference>
<gene>
    <name evidence="8" type="ORF">ABVT11_03290</name>
</gene>
<name>A0ABV2CLR8_9RHOO</name>
<evidence type="ECO:0000259" key="7">
    <source>
        <dbReference type="Pfam" id="PF17188"/>
    </source>
</evidence>
<comment type="subcellular location">
    <subcellularLocation>
        <location evidence="1">Periplasm</location>
    </subcellularLocation>
</comment>
<proteinExistence type="inferred from homology"/>
<dbReference type="InterPro" id="IPR005588">
    <property type="entry name" value="MucB_RseB"/>
</dbReference>
<feature type="domain" description="MucB/RseB N-terminal" evidence="6">
    <location>
        <begin position="23"/>
        <end position="196"/>
    </location>
</feature>
<dbReference type="InterPro" id="IPR033436">
    <property type="entry name" value="MucB/RseB_C"/>
</dbReference>
<dbReference type="PANTHER" id="PTHR38782">
    <property type="match status" value="1"/>
</dbReference>
<sequence>MKRLCWVIAGWLLISALAQAEDAFSWLQKMNQASRSLSFSGIFVYQSQGRTESSRIARLIDGAGEHERLETLEGTPREVIRFNEDVRCYLPAEKLIVLDRAILARQPGRLVSKAAALGEIYDAKLTGSGRIAGRDARIVNLTPRDEWRYGHELWIDAATGLLLKARLLTGDAGLVEQFSFMEMAPGADFDHEQLRARSSPTDAWRVINAAGESVSPEEIPWVFRKLPAGFKQVSLVRRKLHADGAAAIHAAFSDGLANVSVFIEPTSGRSSQNMPHSTGAVGIYRRLAGSYQVTAMGEVPVAALKRVAEGVEQRRK</sequence>
<evidence type="ECO:0000256" key="3">
    <source>
        <dbReference type="ARBA" id="ARBA00022729"/>
    </source>
</evidence>
<evidence type="ECO:0000313" key="8">
    <source>
        <dbReference type="EMBL" id="MET1488839.1"/>
    </source>
</evidence>
<feature type="chain" id="PRO_5046947176" evidence="5">
    <location>
        <begin position="21"/>
        <end position="316"/>
    </location>
</feature>
<keyword evidence="3 5" id="KW-0732">Signal</keyword>
<dbReference type="PANTHER" id="PTHR38782:SF1">
    <property type="entry name" value="SIGMA-E FACTOR REGULATORY PROTEIN RSEB"/>
    <property type="match status" value="1"/>
</dbReference>
<keyword evidence="4" id="KW-0574">Periplasm</keyword>
<evidence type="ECO:0000313" key="9">
    <source>
        <dbReference type="Proteomes" id="UP001548590"/>
    </source>
</evidence>
<dbReference type="InterPro" id="IPR033434">
    <property type="entry name" value="MucB/RseB_N"/>
</dbReference>
<dbReference type="EMBL" id="JBEWLZ010000002">
    <property type="protein sequence ID" value="MET1488839.1"/>
    <property type="molecule type" value="Genomic_DNA"/>
</dbReference>
<feature type="signal peptide" evidence="5">
    <location>
        <begin position="1"/>
        <end position="20"/>
    </location>
</feature>
<organism evidence="8 9">
    <name type="scientific">Uliginosibacterium paludis</name>
    <dbReference type="NCBI Taxonomy" id="1615952"/>
    <lineage>
        <taxon>Bacteria</taxon>
        <taxon>Pseudomonadati</taxon>
        <taxon>Pseudomonadota</taxon>
        <taxon>Betaproteobacteria</taxon>
        <taxon>Rhodocyclales</taxon>
        <taxon>Zoogloeaceae</taxon>
        <taxon>Uliginosibacterium</taxon>
    </lineage>
</organism>
<keyword evidence="9" id="KW-1185">Reference proteome</keyword>
<reference evidence="8 9" key="1">
    <citation type="submission" date="2024-07" db="EMBL/GenBank/DDBJ databases">
        <title>Uliginosibacterium paludis KCTC:42655.</title>
        <authorList>
            <person name="Kim M.K."/>
        </authorList>
    </citation>
    <scope>NUCLEOTIDE SEQUENCE [LARGE SCALE GENOMIC DNA]</scope>
    <source>
        <strain evidence="8 9">KCTC 42655</strain>
    </source>
</reference>
<protein>
    <submittedName>
        <fullName evidence="8">MucB/RseB C-terminal domain-containing protein</fullName>
    </submittedName>
</protein>
<comment type="similarity">
    <text evidence="2">Belongs to the RseB family.</text>
</comment>
<feature type="domain" description="MucB/RseB C-terminal" evidence="7">
    <location>
        <begin position="217"/>
        <end position="312"/>
    </location>
</feature>
<evidence type="ECO:0000259" key="6">
    <source>
        <dbReference type="Pfam" id="PF03888"/>
    </source>
</evidence>
<evidence type="ECO:0000256" key="4">
    <source>
        <dbReference type="ARBA" id="ARBA00022764"/>
    </source>
</evidence>
<evidence type="ECO:0000256" key="5">
    <source>
        <dbReference type="SAM" id="SignalP"/>
    </source>
</evidence>